<dbReference type="PANTHER" id="PTHR11669">
    <property type="entry name" value="REPLICATION FACTOR C / DNA POLYMERASE III GAMMA-TAU SUBUNIT"/>
    <property type="match status" value="1"/>
</dbReference>
<protein>
    <submittedName>
        <fullName evidence="5">DNA polymerase III, subunits gamma and tau</fullName>
        <ecNumber evidence="5">2.7.7.7</ecNumber>
    </submittedName>
</protein>
<dbReference type="AlphaFoldDB" id="A0A2U3LL58"/>
<feature type="domain" description="DNA polymerase III gamma subunit" evidence="3">
    <location>
        <begin position="104"/>
        <end position="230"/>
    </location>
</feature>
<reference evidence="6" key="1">
    <citation type="submission" date="2018-02" db="EMBL/GenBank/DDBJ databases">
        <authorList>
            <person name="Hausmann B."/>
        </authorList>
    </citation>
    <scope>NUCLEOTIDE SEQUENCE [LARGE SCALE GENOMIC DNA]</scope>
    <source>
        <strain evidence="6">Peat soil MAG SbF1</strain>
    </source>
</reference>
<accession>A0A2U3LL58</accession>
<dbReference type="EC" id="2.7.7.7" evidence="5"/>
<dbReference type="Gene3D" id="1.10.8.60">
    <property type="match status" value="1"/>
</dbReference>
<dbReference type="InterPro" id="IPR022754">
    <property type="entry name" value="DNA_pol_III_gamma-3"/>
</dbReference>
<dbReference type="PANTHER" id="PTHR11669:SF0">
    <property type="entry name" value="PROTEIN STICHEL-LIKE 2"/>
    <property type="match status" value="1"/>
</dbReference>
<organism evidence="5 6">
    <name type="scientific">Candidatus Desulfosporosinus infrequens</name>
    <dbReference type="NCBI Taxonomy" id="2043169"/>
    <lineage>
        <taxon>Bacteria</taxon>
        <taxon>Bacillati</taxon>
        <taxon>Bacillota</taxon>
        <taxon>Clostridia</taxon>
        <taxon>Eubacteriales</taxon>
        <taxon>Desulfitobacteriaceae</taxon>
        <taxon>Desulfosporosinus</taxon>
    </lineage>
</organism>
<name>A0A2U3LL58_9FIRM</name>
<sequence>MLTTEAFNALLKTLEEPPAKVVFILATTEVQKIPLTILSRVQRFEFHRISVENIQKRLVEVCTSLSRQVNPGALVVIAQKSEGGLRDALSILDQCLLQDDPIGVEEVYQVLGMVGETFSAQLVEALLSSDYGKSLTFLSEGIQQGRDPRQIIRELLDYLRQMLLTAATGDVPIVSEYIQEQLVKQSEQIGISRMLRWISILLQGEGQLKYASNARLAAELLLVQTIHEGQPTSSSGQEAILKRIAVMEQQLQGTRLGDPE</sequence>
<dbReference type="Pfam" id="PF12169">
    <property type="entry name" value="DNA_pol3_gamma3"/>
    <property type="match status" value="1"/>
</dbReference>
<evidence type="ECO:0000256" key="1">
    <source>
        <dbReference type="ARBA" id="ARBA00022679"/>
    </source>
</evidence>
<proteinExistence type="predicted"/>
<dbReference type="InterPro" id="IPR008921">
    <property type="entry name" value="DNA_pol3_clamp-load_cplx_C"/>
</dbReference>
<dbReference type="Gene3D" id="1.20.272.10">
    <property type="match status" value="1"/>
</dbReference>
<evidence type="ECO:0000313" key="5">
    <source>
        <dbReference type="EMBL" id="SPF52584.1"/>
    </source>
</evidence>
<evidence type="ECO:0000256" key="2">
    <source>
        <dbReference type="ARBA" id="ARBA00022695"/>
    </source>
</evidence>
<keyword evidence="1 5" id="KW-0808">Transferase</keyword>
<gene>
    <name evidence="5" type="ORF">SBF1_590001</name>
</gene>
<evidence type="ECO:0000313" key="6">
    <source>
        <dbReference type="Proteomes" id="UP000238916"/>
    </source>
</evidence>
<dbReference type="Gene3D" id="3.40.50.300">
    <property type="entry name" value="P-loop containing nucleotide triphosphate hydrolases"/>
    <property type="match status" value="1"/>
</dbReference>
<dbReference type="SUPFAM" id="SSF48019">
    <property type="entry name" value="post-AAA+ oligomerization domain-like"/>
    <property type="match status" value="1"/>
</dbReference>
<dbReference type="EMBL" id="OMOF01000545">
    <property type="protein sequence ID" value="SPF52584.1"/>
    <property type="molecule type" value="Genomic_DNA"/>
</dbReference>
<feature type="domain" description="DNA polymerase III subunit gamma/tau helical lid" evidence="4">
    <location>
        <begin position="54"/>
        <end position="95"/>
    </location>
</feature>
<dbReference type="GO" id="GO:0003677">
    <property type="term" value="F:DNA binding"/>
    <property type="evidence" value="ECO:0007669"/>
    <property type="project" value="InterPro"/>
</dbReference>
<dbReference type="GO" id="GO:0006261">
    <property type="term" value="P:DNA-templated DNA replication"/>
    <property type="evidence" value="ECO:0007669"/>
    <property type="project" value="TreeGrafter"/>
</dbReference>
<dbReference type="SUPFAM" id="SSF52540">
    <property type="entry name" value="P-loop containing nucleoside triphosphate hydrolases"/>
    <property type="match status" value="1"/>
</dbReference>
<keyword evidence="2 5" id="KW-0548">Nucleotidyltransferase</keyword>
<evidence type="ECO:0000259" key="3">
    <source>
        <dbReference type="Pfam" id="PF12169"/>
    </source>
</evidence>
<dbReference type="InterPro" id="IPR027417">
    <property type="entry name" value="P-loop_NTPase"/>
</dbReference>
<evidence type="ECO:0000259" key="4">
    <source>
        <dbReference type="Pfam" id="PF22608"/>
    </source>
</evidence>
<dbReference type="InterPro" id="IPR050238">
    <property type="entry name" value="DNA_Rep/Repair_Clamp_Loader"/>
</dbReference>
<dbReference type="InterPro" id="IPR045085">
    <property type="entry name" value="HLD_clamp_pol_III_gamma_tau"/>
</dbReference>
<dbReference type="Proteomes" id="UP000238916">
    <property type="component" value="Unassembled WGS sequence"/>
</dbReference>
<dbReference type="GO" id="GO:0003887">
    <property type="term" value="F:DNA-directed DNA polymerase activity"/>
    <property type="evidence" value="ECO:0007669"/>
    <property type="project" value="UniProtKB-EC"/>
</dbReference>
<dbReference type="Pfam" id="PF22608">
    <property type="entry name" value="DNAX_ATPase_lid"/>
    <property type="match status" value="1"/>
</dbReference>
<dbReference type="Pfam" id="PF13177">
    <property type="entry name" value="DNA_pol3_delta2"/>
    <property type="match status" value="1"/>
</dbReference>